<evidence type="ECO:0000259" key="5">
    <source>
        <dbReference type="PROSITE" id="PS50931"/>
    </source>
</evidence>
<dbReference type="SUPFAM" id="SSF46785">
    <property type="entry name" value="Winged helix' DNA-binding domain"/>
    <property type="match status" value="1"/>
</dbReference>
<keyword evidence="4" id="KW-0804">Transcription</keyword>
<dbReference type="RefSeq" id="WP_006956322.1">
    <property type="nucleotide sequence ID" value="NZ_PIPV01000003.1"/>
</dbReference>
<dbReference type="Pfam" id="PF03466">
    <property type="entry name" value="LysR_substrate"/>
    <property type="match status" value="1"/>
</dbReference>
<dbReference type="Gene3D" id="3.40.190.10">
    <property type="entry name" value="Periplasmic binding protein-like II"/>
    <property type="match status" value="2"/>
</dbReference>
<protein>
    <submittedName>
        <fullName evidence="6">LysR family transcriptional regulator</fullName>
    </submittedName>
</protein>
<dbReference type="FunFam" id="1.10.10.10:FF:000001">
    <property type="entry name" value="LysR family transcriptional regulator"/>
    <property type="match status" value="1"/>
</dbReference>
<dbReference type="Proteomes" id="UP000287330">
    <property type="component" value="Unassembled WGS sequence"/>
</dbReference>
<dbReference type="InterPro" id="IPR005119">
    <property type="entry name" value="LysR_subst-bd"/>
</dbReference>
<keyword evidence="2" id="KW-0805">Transcription regulation</keyword>
<evidence type="ECO:0000313" key="7">
    <source>
        <dbReference type="Proteomes" id="UP000287330"/>
    </source>
</evidence>
<dbReference type="Gene3D" id="1.10.10.10">
    <property type="entry name" value="Winged helix-like DNA-binding domain superfamily/Winged helix DNA-binding domain"/>
    <property type="match status" value="1"/>
</dbReference>
<dbReference type="AlphaFoldDB" id="A0A432Y8I0"/>
<keyword evidence="7" id="KW-1185">Reference proteome</keyword>
<evidence type="ECO:0000256" key="2">
    <source>
        <dbReference type="ARBA" id="ARBA00023015"/>
    </source>
</evidence>
<evidence type="ECO:0000256" key="3">
    <source>
        <dbReference type="ARBA" id="ARBA00023125"/>
    </source>
</evidence>
<dbReference type="PROSITE" id="PS50931">
    <property type="entry name" value="HTH_LYSR"/>
    <property type="match status" value="1"/>
</dbReference>
<reference evidence="7" key="1">
    <citation type="journal article" date="2018" name="Front. Microbiol.">
        <title>Genome-Based Analysis Reveals the Taxonomy and Diversity of the Family Idiomarinaceae.</title>
        <authorList>
            <person name="Liu Y."/>
            <person name="Lai Q."/>
            <person name="Shao Z."/>
        </authorList>
    </citation>
    <scope>NUCLEOTIDE SEQUENCE [LARGE SCALE GENOMIC DNA]</scope>
    <source>
        <strain evidence="7">F23</strain>
    </source>
</reference>
<comment type="similarity">
    <text evidence="1">Belongs to the LysR transcriptional regulatory family.</text>
</comment>
<dbReference type="InterPro" id="IPR050176">
    <property type="entry name" value="LTTR"/>
</dbReference>
<dbReference type="InterPro" id="IPR000847">
    <property type="entry name" value="LysR_HTH_N"/>
</dbReference>
<dbReference type="GO" id="GO:0003677">
    <property type="term" value="F:DNA binding"/>
    <property type="evidence" value="ECO:0007669"/>
    <property type="project" value="UniProtKB-KW"/>
</dbReference>
<comment type="caution">
    <text evidence="6">The sequence shown here is derived from an EMBL/GenBank/DDBJ whole genome shotgun (WGS) entry which is preliminary data.</text>
</comment>
<dbReference type="SUPFAM" id="SSF53850">
    <property type="entry name" value="Periplasmic binding protein-like II"/>
    <property type="match status" value="1"/>
</dbReference>
<feature type="domain" description="HTH lysR-type" evidence="5">
    <location>
        <begin position="4"/>
        <end position="61"/>
    </location>
</feature>
<evidence type="ECO:0000256" key="4">
    <source>
        <dbReference type="ARBA" id="ARBA00023163"/>
    </source>
</evidence>
<dbReference type="InterPro" id="IPR036388">
    <property type="entry name" value="WH-like_DNA-bd_sf"/>
</dbReference>
<dbReference type="PANTHER" id="PTHR30579">
    <property type="entry name" value="TRANSCRIPTIONAL REGULATOR"/>
    <property type="match status" value="1"/>
</dbReference>
<keyword evidence="3" id="KW-0238">DNA-binding</keyword>
<accession>A0A432Y8I0</accession>
<dbReference type="OrthoDB" id="5723059at2"/>
<dbReference type="Pfam" id="PF00126">
    <property type="entry name" value="HTH_1"/>
    <property type="match status" value="1"/>
</dbReference>
<name>A0A432Y8I0_9GAMM</name>
<dbReference type="GO" id="GO:0003700">
    <property type="term" value="F:DNA-binding transcription factor activity"/>
    <property type="evidence" value="ECO:0007669"/>
    <property type="project" value="InterPro"/>
</dbReference>
<dbReference type="PANTHER" id="PTHR30579:SF7">
    <property type="entry name" value="HTH-TYPE TRANSCRIPTIONAL REGULATOR LRHA-RELATED"/>
    <property type="match status" value="1"/>
</dbReference>
<evidence type="ECO:0000313" key="6">
    <source>
        <dbReference type="EMBL" id="RUO57285.1"/>
    </source>
</evidence>
<sequence>MKHLSTDALRSFVAVIEFGGITAAGERLGRSQPAISIQIKKLEQQLGAELLQRQGQRLSLTPDGERVYDYAQRIISLHEQLLAQFQPQAVSGDIRLGITSEFASSLLPNVLGQFAQVYPQIALQVTSALSKDLFAGLGERFDMILALREQRNPNDMLLQNDALVWVGTPAAFEQRPLPLVVAPEGCIYRKRAEQALQRARIDYRISYTNSDYSGLTAALNSNLGVTVLAKSTIPDSQSLISSPQLKERLPSPGDINIVLRLDSRASSAAKQLAEYLSARI</sequence>
<organism evidence="6 7">
    <name type="scientific">Idiomarina fontislapidosi</name>
    <dbReference type="NCBI Taxonomy" id="263723"/>
    <lineage>
        <taxon>Bacteria</taxon>
        <taxon>Pseudomonadati</taxon>
        <taxon>Pseudomonadota</taxon>
        <taxon>Gammaproteobacteria</taxon>
        <taxon>Alteromonadales</taxon>
        <taxon>Idiomarinaceae</taxon>
        <taxon>Idiomarina</taxon>
    </lineage>
</organism>
<dbReference type="PRINTS" id="PR00039">
    <property type="entry name" value="HTHLYSR"/>
</dbReference>
<proteinExistence type="inferred from homology"/>
<dbReference type="EMBL" id="PIPV01000003">
    <property type="protein sequence ID" value="RUO57285.1"/>
    <property type="molecule type" value="Genomic_DNA"/>
</dbReference>
<evidence type="ECO:0000256" key="1">
    <source>
        <dbReference type="ARBA" id="ARBA00009437"/>
    </source>
</evidence>
<dbReference type="InterPro" id="IPR036390">
    <property type="entry name" value="WH_DNA-bd_sf"/>
</dbReference>
<gene>
    <name evidence="6" type="ORF">CWE25_06360</name>
</gene>